<evidence type="ECO:0000313" key="2">
    <source>
        <dbReference type="Proteomes" id="UP001595967"/>
    </source>
</evidence>
<organism evidence="1 2">
    <name type="scientific">Comamonas nitrativorans</name>
    <dbReference type="NCBI Taxonomy" id="108437"/>
    <lineage>
        <taxon>Bacteria</taxon>
        <taxon>Pseudomonadati</taxon>
        <taxon>Pseudomonadota</taxon>
        <taxon>Betaproteobacteria</taxon>
        <taxon>Burkholderiales</taxon>
        <taxon>Comamonadaceae</taxon>
        <taxon>Comamonas</taxon>
    </lineage>
</organism>
<evidence type="ECO:0000313" key="1">
    <source>
        <dbReference type="EMBL" id="MFC4623199.1"/>
    </source>
</evidence>
<dbReference type="InterPro" id="IPR011335">
    <property type="entry name" value="Restrct_endonuc-II-like"/>
</dbReference>
<dbReference type="Gene3D" id="3.40.1350.10">
    <property type="match status" value="1"/>
</dbReference>
<evidence type="ECO:0008006" key="3">
    <source>
        <dbReference type="Google" id="ProtNLM"/>
    </source>
</evidence>
<keyword evidence="2" id="KW-1185">Reference proteome</keyword>
<comment type="caution">
    <text evidence="1">The sequence shown here is derived from an EMBL/GenBank/DDBJ whole genome shotgun (WGS) entry which is preliminary data.</text>
</comment>
<sequence length="335" mass="37466">MPIYRCNKCGFVCEDTQTPVNTPTACGRCGTPSTVYGTVFFVEELIKRLATVTRDFKALQAQQATTPIPAAAPQAAAPGAATASAASAFPTLDATPATAPHTALAQWFAQKNIQATIDPSAADTSGFFDEAAAELGDDYLLFADLLDRVRYSYRKSYTNVNLELGKLSQKDGQTITRFCRSLYEHTFFARYHYQKPEKIVRLTLQTAPAVRQFFEGGWLEWYALMQALSARERRSVALSYARGVKVTFPNEDLHELDVLLQPEGQEPICIECKTGEFRRDIDKYVRLNKRLGLPKSRFILCCTDLNEEQAQGLSAMYDLSFVPLQMLKTHLQKMI</sequence>
<dbReference type="EMBL" id="JBHSEW010000012">
    <property type="protein sequence ID" value="MFC4623199.1"/>
    <property type="molecule type" value="Genomic_DNA"/>
</dbReference>
<gene>
    <name evidence="1" type="ORF">ACFO3A_13390</name>
</gene>
<protein>
    <recommendedName>
        <fullName evidence="3">DUF1887 family protein</fullName>
    </recommendedName>
</protein>
<proteinExistence type="predicted"/>
<dbReference type="SUPFAM" id="SSF52980">
    <property type="entry name" value="Restriction endonuclease-like"/>
    <property type="match status" value="1"/>
</dbReference>
<reference evidence="2" key="1">
    <citation type="journal article" date="2019" name="Int. J. Syst. Evol. Microbiol.">
        <title>The Global Catalogue of Microorganisms (GCM) 10K type strain sequencing project: providing services to taxonomists for standard genome sequencing and annotation.</title>
        <authorList>
            <consortium name="The Broad Institute Genomics Platform"/>
            <consortium name="The Broad Institute Genome Sequencing Center for Infectious Disease"/>
            <person name="Wu L."/>
            <person name="Ma J."/>
        </authorList>
    </citation>
    <scope>NUCLEOTIDE SEQUENCE [LARGE SCALE GENOMIC DNA]</scope>
    <source>
        <strain evidence="2">JCM 11650</strain>
    </source>
</reference>
<name>A0ABV9H088_9BURK</name>
<dbReference type="RefSeq" id="WP_377727270.1">
    <property type="nucleotide sequence ID" value="NZ_JBHSEW010000012.1"/>
</dbReference>
<dbReference type="InterPro" id="IPR011856">
    <property type="entry name" value="tRNA_endonuc-like_dom_sf"/>
</dbReference>
<dbReference type="Proteomes" id="UP001595967">
    <property type="component" value="Unassembled WGS sequence"/>
</dbReference>
<accession>A0ABV9H088</accession>